<protein>
    <submittedName>
        <fullName evidence="2">Uncharacterized protein</fullName>
    </submittedName>
</protein>
<dbReference type="EMBL" id="JAEDAH010000003">
    <property type="protein sequence ID" value="MCA6062149.1"/>
    <property type="molecule type" value="Genomic_DNA"/>
</dbReference>
<accession>A0ABS7ZKB9</accession>
<evidence type="ECO:0000313" key="3">
    <source>
        <dbReference type="Proteomes" id="UP000714380"/>
    </source>
</evidence>
<keyword evidence="1" id="KW-0175">Coiled coil</keyword>
<gene>
    <name evidence="2" type="ORF">I9W95_00855</name>
</gene>
<reference evidence="2 3" key="1">
    <citation type="submission" date="2020-12" db="EMBL/GenBank/DDBJ databases">
        <title>Novel Thalassolituus-related marine hydrocarbonoclastic bacteria mediated algae-derived hydrocarbons mineralization in twilight zone of the northern South China Sea.</title>
        <authorList>
            <person name="Dong C."/>
        </authorList>
    </citation>
    <scope>NUCLEOTIDE SEQUENCE [LARGE SCALE GENOMIC DNA]</scope>
    <source>
        <strain evidence="2 3">IMCC1826</strain>
    </source>
</reference>
<dbReference type="Proteomes" id="UP000714380">
    <property type="component" value="Unassembled WGS sequence"/>
</dbReference>
<comment type="caution">
    <text evidence="2">The sequence shown here is derived from an EMBL/GenBank/DDBJ whole genome shotgun (WGS) entry which is preliminary data.</text>
</comment>
<sequence length="89" mass="10397">MKYSKLLKKLSALFDPDLRAHQRKKGKIKEGLKKIRHKQKELEKKLAATDSELEQRQLQEKISILTTQRAKGLELLKELEQDEGRCNQA</sequence>
<evidence type="ECO:0000313" key="2">
    <source>
        <dbReference type="EMBL" id="MCA6062149.1"/>
    </source>
</evidence>
<dbReference type="RefSeq" id="WP_225670778.1">
    <property type="nucleotide sequence ID" value="NZ_JAEDAH010000003.1"/>
</dbReference>
<proteinExistence type="predicted"/>
<keyword evidence="3" id="KW-1185">Reference proteome</keyword>
<feature type="coiled-coil region" evidence="1">
    <location>
        <begin position="32"/>
        <end position="59"/>
    </location>
</feature>
<name>A0ABS7ZKB9_9GAMM</name>
<organism evidence="2 3">
    <name type="scientific">Thalassolituus marinus</name>
    <dbReference type="NCBI Taxonomy" id="671053"/>
    <lineage>
        <taxon>Bacteria</taxon>
        <taxon>Pseudomonadati</taxon>
        <taxon>Pseudomonadota</taxon>
        <taxon>Gammaproteobacteria</taxon>
        <taxon>Oceanospirillales</taxon>
        <taxon>Oceanospirillaceae</taxon>
        <taxon>Thalassolituus</taxon>
    </lineage>
</organism>
<evidence type="ECO:0000256" key="1">
    <source>
        <dbReference type="SAM" id="Coils"/>
    </source>
</evidence>